<dbReference type="EMBL" id="FUYE01000007">
    <property type="protein sequence ID" value="SKA96384.1"/>
    <property type="molecule type" value="Genomic_DNA"/>
</dbReference>
<feature type="compositionally biased region" description="Basic and acidic residues" evidence="1">
    <location>
        <begin position="180"/>
        <end position="193"/>
    </location>
</feature>
<dbReference type="Proteomes" id="UP000190774">
    <property type="component" value="Unassembled WGS sequence"/>
</dbReference>
<dbReference type="OrthoDB" id="195120at2"/>
<dbReference type="AlphaFoldDB" id="A0A1T4Y3I0"/>
<protein>
    <submittedName>
        <fullName evidence="2">Uncharacterized protein</fullName>
    </submittedName>
</protein>
<sequence length="199" mass="21858">MISPRSLYLVAMLPLVSSCSSSEKQEPTPSVMSQRMADRFASSRRRMSDPNDRSVFDKAMQSSVTKGKGTGGWLGRKSYHSNQYSGTHAYTNAGSFKTSGYSRADDKSAMAKQGFAQSGKVSSAADDGFKTGNSAFADQSARESGQTFSGASDVFKTTANRDAKRSQEKNDRPKFIVPEENYRKPAYTEDQVRRLLGRQ</sequence>
<dbReference type="RefSeq" id="WP_078813583.1">
    <property type="nucleotide sequence ID" value="NZ_FUYE01000007.1"/>
</dbReference>
<reference evidence="3" key="1">
    <citation type="submission" date="2017-02" db="EMBL/GenBank/DDBJ databases">
        <authorList>
            <person name="Varghese N."/>
            <person name="Submissions S."/>
        </authorList>
    </citation>
    <scope>NUCLEOTIDE SEQUENCE [LARGE SCALE GENOMIC DNA]</scope>
    <source>
        <strain evidence="3">ATCC 700200</strain>
    </source>
</reference>
<name>A0A1T4Y3I0_9BACT</name>
<feature type="compositionally biased region" description="Basic and acidic residues" evidence="1">
    <location>
        <begin position="46"/>
        <end position="56"/>
    </location>
</feature>
<feature type="compositionally biased region" description="Polar residues" evidence="1">
    <location>
        <begin position="19"/>
        <end position="33"/>
    </location>
</feature>
<accession>A0A1T4Y3I0</accession>
<feature type="region of interest" description="Disordered" evidence="1">
    <location>
        <begin position="90"/>
        <end position="199"/>
    </location>
</feature>
<feature type="region of interest" description="Disordered" evidence="1">
    <location>
        <begin position="19"/>
        <end position="75"/>
    </location>
</feature>
<evidence type="ECO:0000256" key="1">
    <source>
        <dbReference type="SAM" id="MobiDB-lite"/>
    </source>
</evidence>
<evidence type="ECO:0000313" key="3">
    <source>
        <dbReference type="Proteomes" id="UP000190774"/>
    </source>
</evidence>
<keyword evidence="3" id="KW-1185">Reference proteome</keyword>
<feature type="compositionally biased region" description="Basic and acidic residues" evidence="1">
    <location>
        <begin position="159"/>
        <end position="174"/>
    </location>
</feature>
<feature type="compositionally biased region" description="Polar residues" evidence="1">
    <location>
        <begin position="90"/>
        <end position="101"/>
    </location>
</feature>
<dbReference type="STRING" id="48467.SAMN02745166_02381"/>
<organism evidence="2 3">
    <name type="scientific">Prosthecobacter debontii</name>
    <dbReference type="NCBI Taxonomy" id="48467"/>
    <lineage>
        <taxon>Bacteria</taxon>
        <taxon>Pseudomonadati</taxon>
        <taxon>Verrucomicrobiota</taxon>
        <taxon>Verrucomicrobiia</taxon>
        <taxon>Verrucomicrobiales</taxon>
        <taxon>Verrucomicrobiaceae</taxon>
        <taxon>Prosthecobacter</taxon>
    </lineage>
</organism>
<proteinExistence type="predicted"/>
<evidence type="ECO:0000313" key="2">
    <source>
        <dbReference type="EMBL" id="SKA96384.1"/>
    </source>
</evidence>
<gene>
    <name evidence="2" type="ORF">SAMN02745166_02381</name>
</gene>
<dbReference type="PROSITE" id="PS51257">
    <property type="entry name" value="PROKAR_LIPOPROTEIN"/>
    <property type="match status" value="1"/>
</dbReference>
<feature type="compositionally biased region" description="Polar residues" evidence="1">
    <location>
        <begin position="131"/>
        <end position="158"/>
    </location>
</feature>